<evidence type="ECO:0000313" key="2">
    <source>
        <dbReference type="Proteomes" id="UP000644195"/>
    </source>
</evidence>
<proteinExistence type="predicted"/>
<dbReference type="Proteomes" id="UP000644195">
    <property type="component" value="Unassembled WGS sequence"/>
</dbReference>
<gene>
    <name evidence="1" type="ORF">JHZ66_21960</name>
</gene>
<comment type="caution">
    <text evidence="1">The sequence shown here is derived from an EMBL/GenBank/DDBJ whole genome shotgun (WGS) entry which is preliminary data.</text>
</comment>
<dbReference type="RefSeq" id="WP_203009888.1">
    <property type="nucleotide sequence ID" value="NZ_JAEVFO010000054.1"/>
</dbReference>
<organism evidence="1 2">
    <name type="scientific">Pseudomonas cannabina pv. alisalensis</name>
    <dbReference type="NCBI Taxonomy" id="757414"/>
    <lineage>
        <taxon>Bacteria</taxon>
        <taxon>Pseudomonadati</taxon>
        <taxon>Pseudomonadota</taxon>
        <taxon>Gammaproteobacteria</taxon>
        <taxon>Pseudomonadales</taxon>
        <taxon>Pseudomonadaceae</taxon>
        <taxon>Pseudomonas</taxon>
    </lineage>
</organism>
<reference evidence="1 2" key="1">
    <citation type="submission" date="2020-12" db="EMBL/GenBank/DDBJ databases">
        <title>Genome of Pca MAFF 106156.</title>
        <authorList>
            <person name="Fujikawa T."/>
            <person name="Inoue Y."/>
        </authorList>
    </citation>
    <scope>NUCLEOTIDE SEQUENCE [LARGE SCALE GENOMIC DNA]</scope>
    <source>
        <strain evidence="1 2">MAFF 106156</strain>
    </source>
</reference>
<dbReference type="EMBL" id="JAEVFO010000054">
    <property type="protein sequence ID" value="MBM0141450.1"/>
    <property type="molecule type" value="Genomic_DNA"/>
</dbReference>
<name>A0ABS1XIZ3_PSEC1</name>
<evidence type="ECO:0008006" key="3">
    <source>
        <dbReference type="Google" id="ProtNLM"/>
    </source>
</evidence>
<keyword evidence="2" id="KW-1185">Reference proteome</keyword>
<sequence length="272" mass="31048">MYYLETNALRALGGSLGQNKELLKQSYTSTFSLFELIKGIDRSKDSNRRLNVLNSIQAIDLKLVDFMPFEMIELAFGGSTDVIESEIVKDKIREIFLNSDVDQSDYTKVIDRYESGTLAFQESVSKAYAVPAPPEKVVRLDLNKILLPERETPEHLKKIPKDSHPSRFLMEQIKQTEAPAIYRLHNSESKMSDSEILSIYNNSLDLYFLACFGYELKRKCLRQAASKNDLLDLLHAIYLIDHDSIMVSNDAIFPAILPSINIISVEEYRNLV</sequence>
<accession>A0ABS1XIZ3</accession>
<evidence type="ECO:0000313" key="1">
    <source>
        <dbReference type="EMBL" id="MBM0141450.1"/>
    </source>
</evidence>
<protein>
    <recommendedName>
        <fullName evidence="3">DUF4935 domain-containing protein</fullName>
    </recommendedName>
</protein>